<protein>
    <recommendedName>
        <fullName evidence="2">Xaa-Pro dipeptidyl-peptidase C-terminal domain-containing protein</fullName>
    </recommendedName>
</protein>
<dbReference type="Pfam" id="PF08530">
    <property type="entry name" value="PepX_C"/>
    <property type="match status" value="1"/>
</dbReference>
<keyword evidence="1" id="KW-0378">Hydrolase</keyword>
<comment type="caution">
    <text evidence="3">The sequence shown here is derived from an EMBL/GenBank/DDBJ whole genome shotgun (WGS) entry which is preliminary data.</text>
</comment>
<name>A0A840I7L7_9ACTN</name>
<dbReference type="Pfam" id="PF02129">
    <property type="entry name" value="Peptidase_S15"/>
    <property type="match status" value="1"/>
</dbReference>
<dbReference type="InterPro" id="IPR005674">
    <property type="entry name" value="CocE/Ser_esterase"/>
</dbReference>
<accession>A0A840I7L7</accession>
<sequence length="567" mass="61772">MTLLSEIAGRSLRLPRAQTRDVVVERDLAAEMDDGAVLLADRYVASAAASGADGLPPTVLVRTPYGRRGFFGLVYGRLLAERGFQVVVQSVRGTFGSGGEFRPFDERADGLATLRWVRAQPWCEGPIGMIGSSYMGLTQWAVASAADGELGALAPSITASQFHGQAYGGGSLSLDTALSWTYIIAAQERRLAPLHLIFGMRRKLPRAFDALPLVELDARVAGEPVAFFREWFEVTAPDDPYWRSRDFSADVAGVTAPVQLIGGWQDIFLPWLVEDYVALRRAGRATQLVIGPWAHTSTALLARSTRDGIAWLRAHLLGDDRLLDAAPVRVWVGGEERWRTLPDWPPPAARRLRLHLQPGGALAPEPPTAERAAPGRFTYDPEDPTPSLGGPVLMAREPVVDNRPLEARDDVLVYTSEPLTEPLEAIGPVAADVHVRTSRPDADVFVRICDVHPDGRSLNVCDALVRLTGGEPEPAADGSRRVAFPLWPTAHRFRPGHCIRVLVAGGAHPRYARNAGTGEPPHTATRLVPVEHELLHDPEHRSAVELSVVGDPALGWERGGRRSVRCR</sequence>
<feature type="domain" description="Xaa-Pro dipeptidyl-peptidase C-terminal" evidence="2">
    <location>
        <begin position="309"/>
        <end position="545"/>
    </location>
</feature>
<keyword evidence="4" id="KW-1185">Reference proteome</keyword>
<dbReference type="Gene3D" id="2.60.120.260">
    <property type="entry name" value="Galactose-binding domain-like"/>
    <property type="match status" value="1"/>
</dbReference>
<evidence type="ECO:0000259" key="2">
    <source>
        <dbReference type="SMART" id="SM00939"/>
    </source>
</evidence>
<dbReference type="InterPro" id="IPR000383">
    <property type="entry name" value="Xaa-Pro-like_dom"/>
</dbReference>
<dbReference type="Proteomes" id="UP000585272">
    <property type="component" value="Unassembled WGS sequence"/>
</dbReference>
<evidence type="ECO:0000313" key="4">
    <source>
        <dbReference type="Proteomes" id="UP000585272"/>
    </source>
</evidence>
<gene>
    <name evidence="3" type="ORF">BDZ31_000449</name>
</gene>
<dbReference type="GO" id="GO:0008239">
    <property type="term" value="F:dipeptidyl-peptidase activity"/>
    <property type="evidence" value="ECO:0007669"/>
    <property type="project" value="InterPro"/>
</dbReference>
<proteinExistence type="predicted"/>
<dbReference type="NCBIfam" id="TIGR00976">
    <property type="entry name" value="CocE_NonD"/>
    <property type="match status" value="1"/>
</dbReference>
<evidence type="ECO:0000256" key="1">
    <source>
        <dbReference type="ARBA" id="ARBA00022801"/>
    </source>
</evidence>
<dbReference type="InterPro" id="IPR013736">
    <property type="entry name" value="Xaa-Pro_dipept_C"/>
</dbReference>
<dbReference type="SUPFAM" id="SSF49785">
    <property type="entry name" value="Galactose-binding domain-like"/>
    <property type="match status" value="1"/>
</dbReference>
<dbReference type="SMART" id="SM00939">
    <property type="entry name" value="PepX_C"/>
    <property type="match status" value="1"/>
</dbReference>
<dbReference type="RefSeq" id="WP_183338553.1">
    <property type="nucleotide sequence ID" value="NZ_JACHNU010000001.1"/>
</dbReference>
<dbReference type="AlphaFoldDB" id="A0A840I7L7"/>
<evidence type="ECO:0000313" key="3">
    <source>
        <dbReference type="EMBL" id="MBB4660876.1"/>
    </source>
</evidence>
<dbReference type="InterPro" id="IPR029058">
    <property type="entry name" value="AB_hydrolase_fold"/>
</dbReference>
<dbReference type="EMBL" id="JACHNU010000001">
    <property type="protein sequence ID" value="MBB4660876.1"/>
    <property type="molecule type" value="Genomic_DNA"/>
</dbReference>
<reference evidence="3 4" key="1">
    <citation type="submission" date="2020-08" db="EMBL/GenBank/DDBJ databases">
        <title>Genomic Encyclopedia of Archaeal and Bacterial Type Strains, Phase II (KMG-II): from individual species to whole genera.</title>
        <authorList>
            <person name="Goeker M."/>
        </authorList>
    </citation>
    <scope>NUCLEOTIDE SEQUENCE [LARGE SCALE GENOMIC DNA]</scope>
    <source>
        <strain evidence="3 4">DSM 23288</strain>
    </source>
</reference>
<organism evidence="3 4">
    <name type="scientific">Conexibacter arvalis</name>
    <dbReference type="NCBI Taxonomy" id="912552"/>
    <lineage>
        <taxon>Bacteria</taxon>
        <taxon>Bacillati</taxon>
        <taxon>Actinomycetota</taxon>
        <taxon>Thermoleophilia</taxon>
        <taxon>Solirubrobacterales</taxon>
        <taxon>Conexibacteraceae</taxon>
        <taxon>Conexibacter</taxon>
    </lineage>
</organism>
<dbReference type="Gene3D" id="1.10.3020.10">
    <property type="entry name" value="alpha-amino acid ester hydrolase ( Helical cap domain)"/>
    <property type="match status" value="1"/>
</dbReference>
<dbReference type="InterPro" id="IPR008979">
    <property type="entry name" value="Galactose-bd-like_sf"/>
</dbReference>
<dbReference type="SUPFAM" id="SSF53474">
    <property type="entry name" value="alpha/beta-Hydrolases"/>
    <property type="match status" value="1"/>
</dbReference>
<dbReference type="Gene3D" id="3.40.50.1820">
    <property type="entry name" value="alpha/beta hydrolase"/>
    <property type="match status" value="1"/>
</dbReference>